<evidence type="ECO:0000313" key="3">
    <source>
        <dbReference type="EMBL" id="KRN11470.1"/>
    </source>
</evidence>
<dbReference type="AlphaFoldDB" id="I7LCI1"/>
<evidence type="ECO:0000313" key="2">
    <source>
        <dbReference type="EMBL" id="CCI86501.1"/>
    </source>
</evidence>
<feature type="transmembrane region" description="Helical" evidence="1">
    <location>
        <begin position="7"/>
        <end position="26"/>
    </location>
</feature>
<feature type="transmembrane region" description="Helical" evidence="1">
    <location>
        <begin position="95"/>
        <end position="115"/>
    </location>
</feature>
<reference evidence="3 5" key="2">
    <citation type="journal article" date="2015" name="Genome Announc.">
        <title>Expanding the biotechnology potential of lactobacilli through comparative genomics of 213 strains and associated genera.</title>
        <authorList>
            <person name="Sun Z."/>
            <person name="Harris H.M."/>
            <person name="McCann A."/>
            <person name="Guo C."/>
            <person name="Argimon S."/>
            <person name="Zhang W."/>
            <person name="Yang X."/>
            <person name="Jeffery I.B."/>
            <person name="Cooney J.C."/>
            <person name="Kagawa T.F."/>
            <person name="Liu W."/>
            <person name="Song Y."/>
            <person name="Salvetti E."/>
            <person name="Wrobel A."/>
            <person name="Rasinkangas P."/>
            <person name="Parkhill J."/>
            <person name="Rea M.C."/>
            <person name="O'Sullivan O."/>
            <person name="Ritari J."/>
            <person name="Douillard F.P."/>
            <person name="Paul Ross R."/>
            <person name="Yang R."/>
            <person name="Briner A.E."/>
            <person name="Felis G.E."/>
            <person name="de Vos W.M."/>
            <person name="Barrangou R."/>
            <person name="Klaenhammer T.R."/>
            <person name="Caufield P.W."/>
            <person name="Cui Y."/>
            <person name="Zhang H."/>
            <person name="O'Toole P.W."/>
        </authorList>
    </citation>
    <scope>NUCLEOTIDE SEQUENCE [LARGE SCALE GENOMIC DNA]</scope>
    <source>
        <strain evidence="3 5">DSM 23908</strain>
    </source>
</reference>
<keyword evidence="1" id="KW-0812">Transmembrane</keyword>
<comment type="caution">
    <text evidence="2">The sequence shown here is derived from an EMBL/GenBank/DDBJ whole genome shotgun (WGS) entry which is preliminary data.</text>
</comment>
<keyword evidence="1" id="KW-0472">Membrane</keyword>
<sequence length="152" mass="17701">MMEKRLNYVIYAIIWGIIVGLLTVVGQKFLPGSFNSFANSGSVWLIPAFYVSRRYYQRKQAIFFSVIYLLVCVETYYTFYKLSWKTGFMFDFHEITWILCAIIFGYIFGLGGYLAKNGSDRMRVICMTMLPATFLAEGLSYLVHFKEYSHMA</sequence>
<dbReference type="Proteomes" id="UP000051521">
    <property type="component" value="Unassembled WGS sequence"/>
</dbReference>
<keyword evidence="5" id="KW-1185">Reference proteome</keyword>
<dbReference type="OrthoDB" id="2601639at2"/>
<protein>
    <submittedName>
        <fullName evidence="2">Predicted membrane protein</fullName>
    </submittedName>
</protein>
<keyword evidence="1" id="KW-1133">Transmembrane helix</keyword>
<dbReference type="Pfam" id="PF20128">
    <property type="entry name" value="DUF6518"/>
    <property type="match status" value="1"/>
</dbReference>
<accession>I7LCI1</accession>
<feature type="transmembrane region" description="Helical" evidence="1">
    <location>
        <begin position="32"/>
        <end position="50"/>
    </location>
</feature>
<name>I7LCI1_9LACO</name>
<evidence type="ECO:0000313" key="5">
    <source>
        <dbReference type="Proteomes" id="UP000051521"/>
    </source>
</evidence>
<organism evidence="2 4">
    <name type="scientific">Lactobacillus gigeriorum DSM 23908 = CRBIP 24.85</name>
    <dbReference type="NCBI Taxonomy" id="1423751"/>
    <lineage>
        <taxon>Bacteria</taxon>
        <taxon>Bacillati</taxon>
        <taxon>Bacillota</taxon>
        <taxon>Bacilli</taxon>
        <taxon>Lactobacillales</taxon>
        <taxon>Lactobacillaceae</taxon>
        <taxon>Lactobacillus</taxon>
    </lineage>
</organism>
<dbReference type="EMBL" id="AYZO01000022">
    <property type="protein sequence ID" value="KRN11470.1"/>
    <property type="molecule type" value="Genomic_DNA"/>
</dbReference>
<gene>
    <name evidence="2" type="ORF">BN52_07860</name>
    <name evidence="3" type="ORF">FC38_GL000819</name>
</gene>
<evidence type="ECO:0000313" key="4">
    <source>
        <dbReference type="Proteomes" id="UP000009326"/>
    </source>
</evidence>
<feature type="transmembrane region" description="Helical" evidence="1">
    <location>
        <begin position="62"/>
        <end position="80"/>
    </location>
</feature>
<dbReference type="EMBL" id="CAKC01000024">
    <property type="protein sequence ID" value="CCI86501.1"/>
    <property type="molecule type" value="Genomic_DNA"/>
</dbReference>
<reference evidence="2 4" key="1">
    <citation type="submission" date="2012-06" db="EMBL/GenBank/DDBJ databases">
        <title>Draft genome sequence of Lactobacillus gigeriorum CRBIP 24.85T, isolated from chicken crop.</title>
        <authorList>
            <person name="Cousin S."/>
            <person name="Ma L."/>
            <person name="Creno S."/>
            <person name="Clermont D."/>
            <person name="Loux V."/>
            <person name="Bizet C."/>
            <person name="Bouchier C."/>
        </authorList>
    </citation>
    <scope>NUCLEOTIDE SEQUENCE [LARGE SCALE GENOMIC DNA]</scope>
    <source>
        <strain evidence="4">CRBIP 24.85T</strain>
        <strain evidence="2">Type strain: CRBIP 24.85</strain>
    </source>
</reference>
<evidence type="ECO:0000256" key="1">
    <source>
        <dbReference type="SAM" id="Phobius"/>
    </source>
</evidence>
<proteinExistence type="predicted"/>
<dbReference type="InterPro" id="IPR045393">
    <property type="entry name" value="DUF6518"/>
</dbReference>
<dbReference type="RefSeq" id="WP_008472459.1">
    <property type="nucleotide sequence ID" value="NZ_CAKC01000024.1"/>
</dbReference>
<dbReference type="Proteomes" id="UP000009326">
    <property type="component" value="Unassembled WGS sequence"/>
</dbReference>
<dbReference type="PATRIC" id="fig|1423751.3.peg.846"/>